<keyword evidence="2" id="KW-1185">Reference proteome</keyword>
<accession>A0AAV5FS94</accession>
<proteinExistence type="predicted"/>
<reference evidence="1" key="1">
    <citation type="journal article" date="2018" name="DNA Res.">
        <title>Multiple hybrid de novo genome assembly of finger millet, an orphan allotetraploid crop.</title>
        <authorList>
            <person name="Hatakeyama M."/>
            <person name="Aluri S."/>
            <person name="Balachadran M.T."/>
            <person name="Sivarajan S.R."/>
            <person name="Patrignani A."/>
            <person name="Gruter S."/>
            <person name="Poveda L."/>
            <person name="Shimizu-Inatsugi R."/>
            <person name="Baeten J."/>
            <person name="Francoijs K.J."/>
            <person name="Nataraja K.N."/>
            <person name="Reddy Y.A.N."/>
            <person name="Phadnis S."/>
            <person name="Ravikumar R.L."/>
            <person name="Schlapbach R."/>
            <person name="Sreeman S.M."/>
            <person name="Shimizu K.K."/>
        </authorList>
    </citation>
    <scope>NUCLEOTIDE SEQUENCE</scope>
</reference>
<organism evidence="1 2">
    <name type="scientific">Eleusine coracana subsp. coracana</name>
    <dbReference type="NCBI Taxonomy" id="191504"/>
    <lineage>
        <taxon>Eukaryota</taxon>
        <taxon>Viridiplantae</taxon>
        <taxon>Streptophyta</taxon>
        <taxon>Embryophyta</taxon>
        <taxon>Tracheophyta</taxon>
        <taxon>Spermatophyta</taxon>
        <taxon>Magnoliopsida</taxon>
        <taxon>Liliopsida</taxon>
        <taxon>Poales</taxon>
        <taxon>Poaceae</taxon>
        <taxon>PACMAD clade</taxon>
        <taxon>Chloridoideae</taxon>
        <taxon>Cynodonteae</taxon>
        <taxon>Eleusininae</taxon>
        <taxon>Eleusine</taxon>
    </lineage>
</organism>
<gene>
    <name evidence="1" type="primary">gb26825</name>
    <name evidence="1" type="ORF">PR202_gb26825</name>
</gene>
<comment type="caution">
    <text evidence="1">The sequence shown here is derived from an EMBL/GenBank/DDBJ whole genome shotgun (WGS) entry which is preliminary data.</text>
</comment>
<evidence type="ECO:0000313" key="2">
    <source>
        <dbReference type="Proteomes" id="UP001054889"/>
    </source>
</evidence>
<evidence type="ECO:0000313" key="1">
    <source>
        <dbReference type="EMBL" id="GJN37832.1"/>
    </source>
</evidence>
<dbReference type="AlphaFoldDB" id="A0AAV5FS94"/>
<protein>
    <submittedName>
        <fullName evidence="1">Uncharacterized protein</fullName>
    </submittedName>
</protein>
<name>A0AAV5FS94_ELECO</name>
<reference evidence="1" key="2">
    <citation type="submission" date="2021-12" db="EMBL/GenBank/DDBJ databases">
        <title>Resequencing data analysis of finger millet.</title>
        <authorList>
            <person name="Hatakeyama M."/>
            <person name="Aluri S."/>
            <person name="Balachadran M.T."/>
            <person name="Sivarajan S.R."/>
            <person name="Poveda L."/>
            <person name="Shimizu-Inatsugi R."/>
            <person name="Schlapbach R."/>
            <person name="Sreeman S.M."/>
            <person name="Shimizu K.K."/>
        </authorList>
    </citation>
    <scope>NUCLEOTIDE SEQUENCE</scope>
</reference>
<dbReference type="EMBL" id="BQKI01000095">
    <property type="protein sequence ID" value="GJN37832.1"/>
    <property type="molecule type" value="Genomic_DNA"/>
</dbReference>
<dbReference type="Proteomes" id="UP001054889">
    <property type="component" value="Unassembled WGS sequence"/>
</dbReference>
<sequence>MYHEATMLQLDSVGDGFDKAWCLYRPVKNGPDAPCLFYNTRKLTGVARSELPKITMPEVLAGGSLSLVGETRFDVLVWQSRIPPYVTYIATCDTDTTHHQQVLALKKRLLNKRRRDHHEDIGTSN</sequence>